<dbReference type="InterPro" id="IPR004119">
    <property type="entry name" value="EcKL"/>
</dbReference>
<sequence length="404" mass="46248">MPATNKDPTSWLTHQLFRKALVQHTADRALEVEDVHLALHGNAAQQYASIIYRATVSYRSRGKTESIKLIVKLTASKVNSITDELSYDTELAVYRDWVPKMEATPSDNDAQKFSPKLIYAASEPQPYIILEDLTSRQYGHKNNLLGTDDAKVVLIKLAQFHATSYSLGNNASINNNRTAVSNGLFKQKPSEGVKFMLENFSIFADELAKWDGYGKYAERLRNIQPTFIERGVRIYDGAKNGCAISVLNHGDFHYNNMLFKIDNDHQVADVIFYDYQLSCWTTPAVDLLYFLYLVCDRETRETKRAELVQLYHQEFTDTLSRVGFMGTAPTLLDINCDLLRAGFLELAIAVCFIPFLFADYNQAINVYSNEEDAKAYRRKLYNQEEFKDIIRPLLIRFLHHGFLD</sequence>
<dbReference type="OMA" id="IAVCFIP"/>
<reference evidence="2 4" key="1">
    <citation type="journal article" date="2014" name="BMC Genomics">
        <title>Genome sequence of Anopheles sinensis provides insight into genetics basis of mosquito competence for malaria parasites.</title>
        <authorList>
            <person name="Zhou D."/>
            <person name="Zhang D."/>
            <person name="Ding G."/>
            <person name="Shi L."/>
            <person name="Hou Q."/>
            <person name="Ye Y."/>
            <person name="Xu Y."/>
            <person name="Zhou H."/>
            <person name="Xiong C."/>
            <person name="Li S."/>
            <person name="Yu J."/>
            <person name="Hong S."/>
            <person name="Yu X."/>
            <person name="Zou P."/>
            <person name="Chen C."/>
            <person name="Chang X."/>
            <person name="Wang W."/>
            <person name="Lv Y."/>
            <person name="Sun Y."/>
            <person name="Ma L."/>
            <person name="Shen B."/>
            <person name="Zhu C."/>
        </authorList>
    </citation>
    <scope>NUCLEOTIDE SEQUENCE [LARGE SCALE GENOMIC DNA]</scope>
</reference>
<dbReference type="PANTHER" id="PTHR11012">
    <property type="entry name" value="PROTEIN KINASE-LIKE DOMAIN-CONTAINING"/>
    <property type="match status" value="1"/>
</dbReference>
<dbReference type="SMART" id="SM00587">
    <property type="entry name" value="CHK"/>
    <property type="match status" value="1"/>
</dbReference>
<gene>
    <name evidence="2" type="ORF">ZHAS_00004320</name>
</gene>
<reference evidence="3" key="2">
    <citation type="submission" date="2020-05" db="UniProtKB">
        <authorList>
            <consortium name="EnsemblMetazoa"/>
        </authorList>
    </citation>
    <scope>IDENTIFICATION</scope>
</reference>
<dbReference type="AlphaFoldDB" id="A0A084VGM4"/>
<dbReference type="OrthoDB" id="8250698at2759"/>
<dbReference type="InterPro" id="IPR011009">
    <property type="entry name" value="Kinase-like_dom_sf"/>
</dbReference>
<evidence type="ECO:0000259" key="1">
    <source>
        <dbReference type="SMART" id="SM00587"/>
    </source>
</evidence>
<proteinExistence type="predicted"/>
<organism evidence="2">
    <name type="scientific">Anopheles sinensis</name>
    <name type="common">Mosquito</name>
    <dbReference type="NCBI Taxonomy" id="74873"/>
    <lineage>
        <taxon>Eukaryota</taxon>
        <taxon>Metazoa</taxon>
        <taxon>Ecdysozoa</taxon>
        <taxon>Arthropoda</taxon>
        <taxon>Hexapoda</taxon>
        <taxon>Insecta</taxon>
        <taxon>Pterygota</taxon>
        <taxon>Neoptera</taxon>
        <taxon>Endopterygota</taxon>
        <taxon>Diptera</taxon>
        <taxon>Nematocera</taxon>
        <taxon>Culicoidea</taxon>
        <taxon>Culicidae</taxon>
        <taxon>Anophelinae</taxon>
        <taxon>Anopheles</taxon>
    </lineage>
</organism>
<dbReference type="VEuPathDB" id="VectorBase:ASIC004320"/>
<dbReference type="STRING" id="74873.A0A084VGM4"/>
<evidence type="ECO:0000313" key="2">
    <source>
        <dbReference type="EMBL" id="KFB37118.1"/>
    </source>
</evidence>
<dbReference type="Gene3D" id="3.90.1200.10">
    <property type="match status" value="1"/>
</dbReference>
<name>A0A084VGM4_ANOSI</name>
<dbReference type="PANTHER" id="PTHR11012:SF12">
    <property type="entry name" value="CHK KINASE-LIKE DOMAIN-CONTAINING PROTEIN-RELATED"/>
    <property type="match status" value="1"/>
</dbReference>
<accession>A0A084VGM4</accession>
<dbReference type="EMBL" id="KE524833">
    <property type="protein sequence ID" value="KFB37118.1"/>
    <property type="molecule type" value="Genomic_DNA"/>
</dbReference>
<evidence type="ECO:0000313" key="3">
    <source>
        <dbReference type="EnsemblMetazoa" id="ASIC004320-PA"/>
    </source>
</evidence>
<dbReference type="Proteomes" id="UP000030765">
    <property type="component" value="Unassembled WGS sequence"/>
</dbReference>
<dbReference type="Pfam" id="PF02958">
    <property type="entry name" value="EcKL"/>
    <property type="match status" value="1"/>
</dbReference>
<dbReference type="EnsemblMetazoa" id="ASIC004320-RA">
    <property type="protein sequence ID" value="ASIC004320-PA"/>
    <property type="gene ID" value="ASIC004320"/>
</dbReference>
<dbReference type="SUPFAM" id="SSF56112">
    <property type="entry name" value="Protein kinase-like (PK-like)"/>
    <property type="match status" value="1"/>
</dbReference>
<keyword evidence="4" id="KW-1185">Reference proteome</keyword>
<feature type="domain" description="CHK kinase-like" evidence="1">
    <location>
        <begin position="128"/>
        <end position="321"/>
    </location>
</feature>
<dbReference type="VEuPathDB" id="VectorBase:ASIS016188"/>
<dbReference type="EMBL" id="ATLV01013005">
    <property type="status" value="NOT_ANNOTATED_CDS"/>
    <property type="molecule type" value="Genomic_DNA"/>
</dbReference>
<evidence type="ECO:0000313" key="4">
    <source>
        <dbReference type="Proteomes" id="UP000030765"/>
    </source>
</evidence>
<dbReference type="InterPro" id="IPR015897">
    <property type="entry name" value="CHK_kinase-like"/>
</dbReference>
<protein>
    <submittedName>
        <fullName evidence="3">CHK domain-containing protein</fullName>
    </submittedName>
</protein>